<name>A0A939IKD4_CLOAM</name>
<evidence type="ECO:0000256" key="8">
    <source>
        <dbReference type="ARBA" id="ARBA00023285"/>
    </source>
</evidence>
<dbReference type="EC" id="4.2.3.4" evidence="9 10"/>
<dbReference type="GO" id="GO:0008652">
    <property type="term" value="P:amino acid biosynthetic process"/>
    <property type="evidence" value="ECO:0007669"/>
    <property type="project" value="UniProtKB-KW"/>
</dbReference>
<dbReference type="InterPro" id="IPR056179">
    <property type="entry name" value="DHQS_C"/>
</dbReference>
<dbReference type="GO" id="GO:0009073">
    <property type="term" value="P:aromatic amino acid family biosynthetic process"/>
    <property type="evidence" value="ECO:0007669"/>
    <property type="project" value="UniProtKB-KW"/>
</dbReference>
<dbReference type="SUPFAM" id="SSF56796">
    <property type="entry name" value="Dehydroquinate synthase-like"/>
    <property type="match status" value="1"/>
</dbReference>
<evidence type="ECO:0000256" key="2">
    <source>
        <dbReference type="ARBA" id="ARBA00001947"/>
    </source>
</evidence>
<comment type="caution">
    <text evidence="13">The sequence shown here is derived from an EMBL/GenBank/DDBJ whole genome shotgun (WGS) entry which is preliminary data.</text>
</comment>
<dbReference type="InterPro" id="IPR030960">
    <property type="entry name" value="DHQS/DOIS_N"/>
</dbReference>
<dbReference type="CDD" id="cd08195">
    <property type="entry name" value="DHQS"/>
    <property type="match status" value="1"/>
</dbReference>
<feature type="binding site" evidence="9">
    <location>
        <position position="243"/>
    </location>
    <ligand>
        <name>Zn(2+)</name>
        <dbReference type="ChEBI" id="CHEBI:29105"/>
    </ligand>
</feature>
<comment type="cofactor">
    <cofactor evidence="1 9">
        <name>NAD(+)</name>
        <dbReference type="ChEBI" id="CHEBI:57540"/>
    </cofactor>
</comment>
<dbReference type="HAMAP" id="MF_00110">
    <property type="entry name" value="DHQ_synthase"/>
    <property type="match status" value="1"/>
</dbReference>
<feature type="binding site" evidence="9">
    <location>
        <position position="259"/>
    </location>
    <ligand>
        <name>Zn(2+)</name>
        <dbReference type="ChEBI" id="CHEBI:29105"/>
    </ligand>
</feature>
<dbReference type="Pfam" id="PF01761">
    <property type="entry name" value="DHQ_synthase"/>
    <property type="match status" value="1"/>
</dbReference>
<comment type="caution">
    <text evidence="9">Lacks conserved residue(s) required for the propagation of feature annotation.</text>
</comment>
<dbReference type="GO" id="GO:0046872">
    <property type="term" value="F:metal ion binding"/>
    <property type="evidence" value="ECO:0007669"/>
    <property type="project" value="UniProtKB-KW"/>
</dbReference>
<dbReference type="Proteomes" id="UP000664545">
    <property type="component" value="Unassembled WGS sequence"/>
</dbReference>
<comment type="cofactor">
    <cofactor evidence="2">
        <name>Zn(2+)</name>
        <dbReference type="ChEBI" id="CHEBI:29105"/>
    </cofactor>
</comment>
<feature type="binding site" evidence="9">
    <location>
        <position position="151"/>
    </location>
    <ligand>
        <name>NAD(+)</name>
        <dbReference type="ChEBI" id="CHEBI:57540"/>
    </ligand>
</feature>
<keyword evidence="9" id="KW-0963">Cytoplasm</keyword>
<feature type="domain" description="3-dehydroquinate synthase N-terminal" evidence="11">
    <location>
        <begin position="68"/>
        <end position="175"/>
    </location>
</feature>
<evidence type="ECO:0000256" key="6">
    <source>
        <dbReference type="ARBA" id="ARBA00023027"/>
    </source>
</evidence>
<evidence type="ECO:0000259" key="12">
    <source>
        <dbReference type="Pfam" id="PF24621"/>
    </source>
</evidence>
<dbReference type="NCBIfam" id="TIGR01357">
    <property type="entry name" value="aroB"/>
    <property type="match status" value="1"/>
</dbReference>
<comment type="pathway">
    <text evidence="9">Metabolic intermediate biosynthesis; chorismate biosynthesis; chorismate from D-erythrose 4-phosphate and phosphoenolpyruvate: step 2/7.</text>
</comment>
<dbReference type="InterPro" id="IPR016037">
    <property type="entry name" value="DHQ_synth_AroB"/>
</dbReference>
<keyword evidence="14" id="KW-1185">Reference proteome</keyword>
<evidence type="ECO:0000313" key="14">
    <source>
        <dbReference type="Proteomes" id="UP000664545"/>
    </source>
</evidence>
<evidence type="ECO:0000256" key="1">
    <source>
        <dbReference type="ARBA" id="ARBA00001911"/>
    </source>
</evidence>
<dbReference type="Gene3D" id="1.20.1090.10">
    <property type="entry name" value="Dehydroquinate synthase-like - alpha domain"/>
    <property type="match status" value="1"/>
</dbReference>
<gene>
    <name evidence="9 13" type="primary">aroB</name>
    <name evidence="13" type="ORF">JYB65_14095</name>
</gene>
<feature type="binding site" evidence="9">
    <location>
        <position position="142"/>
    </location>
    <ligand>
        <name>NAD(+)</name>
        <dbReference type="ChEBI" id="CHEBI:57540"/>
    </ligand>
</feature>
<comment type="similarity">
    <text evidence="9">Belongs to the sugar phosphate cyclases superfamily. Dehydroquinate synthase family.</text>
</comment>
<feature type="binding site" evidence="9">
    <location>
        <begin position="129"/>
        <end position="130"/>
    </location>
    <ligand>
        <name>NAD(+)</name>
        <dbReference type="ChEBI" id="CHEBI:57540"/>
    </ligand>
</feature>
<evidence type="ECO:0000256" key="9">
    <source>
        <dbReference type="HAMAP-Rule" id="MF_00110"/>
    </source>
</evidence>
<dbReference type="AlphaFoldDB" id="A0A939IKD4"/>
<dbReference type="PANTHER" id="PTHR43622:SF1">
    <property type="entry name" value="3-DEHYDROQUINATE SYNTHASE"/>
    <property type="match status" value="1"/>
</dbReference>
<keyword evidence="8 9" id="KW-0170">Cobalt</keyword>
<keyword evidence="9" id="KW-0057">Aromatic amino acid biosynthesis</keyword>
<dbReference type="Gene3D" id="3.40.50.1970">
    <property type="match status" value="1"/>
</dbReference>
<keyword evidence="9" id="KW-0028">Amino-acid biosynthesis</keyword>
<dbReference type="RefSeq" id="WP_206583335.1">
    <property type="nucleotide sequence ID" value="NZ_JAFJZZ010000010.1"/>
</dbReference>
<keyword evidence="5 9" id="KW-0862">Zinc</keyword>
<organism evidence="13 14">
    <name type="scientific">Clostridium aminobutyricum</name>
    <dbReference type="NCBI Taxonomy" id="33953"/>
    <lineage>
        <taxon>Bacteria</taxon>
        <taxon>Bacillati</taxon>
        <taxon>Bacillota</taxon>
        <taxon>Clostridia</taxon>
        <taxon>Eubacteriales</taxon>
        <taxon>Clostridiaceae</taxon>
        <taxon>Clostridium</taxon>
    </lineage>
</organism>
<evidence type="ECO:0000256" key="10">
    <source>
        <dbReference type="NCBIfam" id="TIGR01357"/>
    </source>
</evidence>
<sequence length="354" mass="38730">MKHIQINASRNYEVLIGRNLLKDAGKWIANVLKPCKLCIITDDTVAKLYAEPLHASLKEEGFELCQYVFAHGELSKNVTTYSQILEYMASENLTRTDAVVALGGGVTGDMAGFAAASYLRGIPFIQIPTTLLAAVDSSVGGKTGVNLESGKNLVGAFWQPSLVLCDCDTFKSLSYDLMLDGISEAIKYGAIVDSVLFDFIAQEDIFSDSVLEQITAHCVRIKSEVVEEDEKETGRRQLLNFGHTVGHAIEKCSHYTISHGHAVAIGMLIAARAAFKLGYSKENCAPAIEESLKKYRYPLHCPYTAKELAAVALNDKKRSGQEITLVLPSVIGECYLQKTKISELEHFIAQGLSE</sequence>
<evidence type="ECO:0000256" key="5">
    <source>
        <dbReference type="ARBA" id="ARBA00022833"/>
    </source>
</evidence>
<dbReference type="FunFam" id="3.40.50.1970:FF:000007">
    <property type="entry name" value="Pentafunctional AROM polypeptide"/>
    <property type="match status" value="1"/>
</dbReference>
<protein>
    <recommendedName>
        <fullName evidence="9 10">3-dehydroquinate synthase</fullName>
        <shortName evidence="9">DHQS</shortName>
        <ecNumber evidence="9 10">4.2.3.4</ecNumber>
    </recommendedName>
</protein>
<reference evidence="13" key="1">
    <citation type="submission" date="2021-02" db="EMBL/GenBank/DDBJ databases">
        <title>Abyssanaerobacter marinus gen.nov., sp., nov, anaerobic bacterium isolated from the Onnuri vent field of Indian Ocean and suggestion of Mogibacteriaceae fam. nov., and proposal of reclassification of ambiguous this family's genus member.</title>
        <authorList>
            <person name="Kim Y.J."/>
            <person name="Yang J.-A."/>
        </authorList>
    </citation>
    <scope>NUCLEOTIDE SEQUENCE</scope>
    <source>
        <strain evidence="13">DSM 2634</strain>
    </source>
</reference>
<comment type="subcellular location">
    <subcellularLocation>
        <location evidence="9">Cytoplasm</location>
    </subcellularLocation>
</comment>
<dbReference type="InterPro" id="IPR030963">
    <property type="entry name" value="DHQ_synth_fam"/>
</dbReference>
<comment type="catalytic activity">
    <reaction evidence="9">
        <text>7-phospho-2-dehydro-3-deoxy-D-arabino-heptonate = 3-dehydroquinate + phosphate</text>
        <dbReference type="Rhea" id="RHEA:21968"/>
        <dbReference type="ChEBI" id="CHEBI:32364"/>
        <dbReference type="ChEBI" id="CHEBI:43474"/>
        <dbReference type="ChEBI" id="CHEBI:58394"/>
        <dbReference type="EC" id="4.2.3.4"/>
    </reaction>
</comment>
<dbReference type="PIRSF" id="PIRSF001455">
    <property type="entry name" value="DHQ_synth"/>
    <property type="match status" value="1"/>
</dbReference>
<evidence type="ECO:0000256" key="3">
    <source>
        <dbReference type="ARBA" id="ARBA00022723"/>
    </source>
</evidence>
<dbReference type="EMBL" id="JAFJZZ010000010">
    <property type="protein sequence ID" value="MBN7774494.1"/>
    <property type="molecule type" value="Genomic_DNA"/>
</dbReference>
<dbReference type="InterPro" id="IPR050071">
    <property type="entry name" value="Dehydroquinate_synthase"/>
</dbReference>
<dbReference type="GO" id="GO:0009423">
    <property type="term" value="P:chorismate biosynthetic process"/>
    <property type="evidence" value="ECO:0007669"/>
    <property type="project" value="UniProtKB-UniRule"/>
</dbReference>
<evidence type="ECO:0000313" key="13">
    <source>
        <dbReference type="EMBL" id="MBN7774494.1"/>
    </source>
</evidence>
<feature type="binding site" evidence="9">
    <location>
        <position position="184"/>
    </location>
    <ligand>
        <name>Zn(2+)</name>
        <dbReference type="ChEBI" id="CHEBI:29105"/>
    </ligand>
</feature>
<evidence type="ECO:0000259" key="11">
    <source>
        <dbReference type="Pfam" id="PF01761"/>
    </source>
</evidence>
<dbReference type="PANTHER" id="PTHR43622">
    <property type="entry name" value="3-DEHYDROQUINATE SYNTHASE"/>
    <property type="match status" value="1"/>
</dbReference>
<proteinExistence type="inferred from homology"/>
<keyword evidence="4 9" id="KW-0547">Nucleotide-binding</keyword>
<keyword evidence="3 9" id="KW-0479">Metal-binding</keyword>
<comment type="function">
    <text evidence="9">Catalyzes the conversion of 3-deoxy-D-arabino-heptulosonate 7-phosphate (DAHP) to dehydroquinate (DHQ).</text>
</comment>
<evidence type="ECO:0000256" key="7">
    <source>
        <dbReference type="ARBA" id="ARBA00023239"/>
    </source>
</evidence>
<feature type="binding site" evidence="9">
    <location>
        <begin position="105"/>
        <end position="109"/>
    </location>
    <ligand>
        <name>NAD(+)</name>
        <dbReference type="ChEBI" id="CHEBI:57540"/>
    </ligand>
</feature>
<accession>A0A939IKD4</accession>
<feature type="domain" description="3-dehydroquinate synthase C-terminal" evidence="12">
    <location>
        <begin position="181"/>
        <end position="317"/>
    </location>
</feature>
<comment type="cofactor">
    <cofactor evidence="9">
        <name>Co(2+)</name>
        <dbReference type="ChEBI" id="CHEBI:48828"/>
    </cofactor>
    <cofactor evidence="9">
        <name>Zn(2+)</name>
        <dbReference type="ChEBI" id="CHEBI:29105"/>
    </cofactor>
    <text evidence="9">Binds 1 divalent metal cation per subunit. Can use either Co(2+) or Zn(2+).</text>
</comment>
<keyword evidence="7 9" id="KW-0456">Lyase</keyword>
<dbReference type="GO" id="GO:0003856">
    <property type="term" value="F:3-dehydroquinate synthase activity"/>
    <property type="evidence" value="ECO:0007669"/>
    <property type="project" value="UniProtKB-UniRule"/>
</dbReference>
<evidence type="ECO:0000256" key="4">
    <source>
        <dbReference type="ARBA" id="ARBA00022741"/>
    </source>
</evidence>
<keyword evidence="6 9" id="KW-0520">NAD</keyword>
<dbReference type="GO" id="GO:0005737">
    <property type="term" value="C:cytoplasm"/>
    <property type="evidence" value="ECO:0007669"/>
    <property type="project" value="UniProtKB-SubCell"/>
</dbReference>
<dbReference type="Pfam" id="PF24621">
    <property type="entry name" value="DHQS_C"/>
    <property type="match status" value="1"/>
</dbReference>
<dbReference type="GO" id="GO:0000166">
    <property type="term" value="F:nucleotide binding"/>
    <property type="evidence" value="ECO:0007669"/>
    <property type="project" value="UniProtKB-KW"/>
</dbReference>